<dbReference type="PANTHER" id="PTHR43739">
    <property type="entry name" value="XYLOGLUCANASE (EUROFUNG)"/>
    <property type="match status" value="1"/>
</dbReference>
<evidence type="ECO:0000313" key="2">
    <source>
        <dbReference type="Proteomes" id="UP000219412"/>
    </source>
</evidence>
<dbReference type="Proteomes" id="UP000219412">
    <property type="component" value="Unassembled WGS sequence"/>
</dbReference>
<dbReference type="InterPro" id="IPR052025">
    <property type="entry name" value="Xyloglucanase_GH74"/>
</dbReference>
<organism evidence="1 2">
    <name type="scientific">Salinicoccus kekensis</name>
    <dbReference type="NCBI Taxonomy" id="714307"/>
    <lineage>
        <taxon>Bacteria</taxon>
        <taxon>Bacillati</taxon>
        <taxon>Bacillota</taxon>
        <taxon>Bacilli</taxon>
        <taxon>Bacillales</taxon>
        <taxon>Staphylococcaceae</taxon>
        <taxon>Salinicoccus</taxon>
    </lineage>
</organism>
<dbReference type="SUPFAM" id="SSF110296">
    <property type="entry name" value="Oligoxyloglucan reducing end-specific cellobiohydrolase"/>
    <property type="match status" value="1"/>
</dbReference>
<reference evidence="2" key="1">
    <citation type="submission" date="2017-08" db="EMBL/GenBank/DDBJ databases">
        <authorList>
            <person name="Varghese N."/>
            <person name="Submissions S."/>
        </authorList>
    </citation>
    <scope>NUCLEOTIDE SEQUENCE [LARGE SCALE GENOMIC DNA]</scope>
    <source>
        <strain evidence="2">DSM 23173</strain>
    </source>
</reference>
<dbReference type="CDD" id="cd15482">
    <property type="entry name" value="Sialidase_non-viral"/>
    <property type="match status" value="1"/>
</dbReference>
<evidence type="ECO:0000313" key="1">
    <source>
        <dbReference type="EMBL" id="SOC37744.1"/>
    </source>
</evidence>
<protein>
    <recommendedName>
        <fullName evidence="3">BNR/Asp-box repeat protein</fullName>
    </recommendedName>
</protein>
<dbReference type="GO" id="GO:0010411">
    <property type="term" value="P:xyloglucan metabolic process"/>
    <property type="evidence" value="ECO:0007669"/>
    <property type="project" value="TreeGrafter"/>
</dbReference>
<dbReference type="EMBL" id="OBQF01000001">
    <property type="protein sequence ID" value="SOC37744.1"/>
    <property type="molecule type" value="Genomic_DNA"/>
</dbReference>
<dbReference type="AlphaFoldDB" id="A0A285U745"/>
<evidence type="ECO:0008006" key="3">
    <source>
        <dbReference type="Google" id="ProtNLM"/>
    </source>
</evidence>
<dbReference type="OrthoDB" id="9757947at2"/>
<keyword evidence="2" id="KW-1185">Reference proteome</keyword>
<dbReference type="RefSeq" id="WP_097038037.1">
    <property type="nucleotide sequence ID" value="NZ_OBQF01000001.1"/>
</dbReference>
<dbReference type="InterPro" id="IPR015943">
    <property type="entry name" value="WD40/YVTN_repeat-like_dom_sf"/>
</dbReference>
<accession>A0A285U745</accession>
<dbReference type="PANTHER" id="PTHR43739:SF5">
    <property type="entry name" value="EXO-ALPHA-SIALIDASE"/>
    <property type="match status" value="1"/>
</dbReference>
<sequence>MVSIYFAAKNTIYKAVEDDGWTLQEIEGPEDIRSVAYDEVSGRLYAGTFNKGLHASDDGGNSWQQCGADVLHPRVMSLAVSRTEQLGEFSVIWAGTEPSMLYRSEDGGMTWTDSPALLELPSEPEWSFPPRPETHHVRTIQLDLHEAGRIFVGIELGGVMRSNDNGKSWEDRKPGSHHDSHSLEAHPYVAGRIYEAAGEGFAESKDGGDTWEKFNEGLGGYTYMVDVAADPGNPDTLLASVANGPYQAYLPERAHTRIARRTGEGGWTFIDDGLPEPDGSSVFALLTDDTQKGVFYALNNTGLYISKDAGMSFKKAEMDWPKALENLRIIDAVLVN</sequence>
<dbReference type="Gene3D" id="2.130.10.10">
    <property type="entry name" value="YVTN repeat-like/Quinoprotein amine dehydrogenase"/>
    <property type="match status" value="1"/>
</dbReference>
<gene>
    <name evidence="1" type="ORF">SAMN05878391_0072</name>
</gene>
<name>A0A285U745_9STAP</name>
<proteinExistence type="predicted"/>